<proteinExistence type="predicted"/>
<comment type="caution">
    <text evidence="2">The sequence shown here is derived from an EMBL/GenBank/DDBJ whole genome shotgun (WGS) entry which is preliminary data.</text>
</comment>
<evidence type="ECO:0000313" key="2">
    <source>
        <dbReference type="EMBL" id="CAG9535311.1"/>
    </source>
</evidence>
<feature type="signal peptide" evidence="1">
    <location>
        <begin position="1"/>
        <end position="23"/>
    </location>
</feature>
<gene>
    <name evidence="2" type="ORF">CJOHNSTONI_LOCUS5358</name>
</gene>
<name>A0A8J2M4Q5_9BILA</name>
<protein>
    <submittedName>
        <fullName evidence="2">Uncharacterized protein</fullName>
    </submittedName>
</protein>
<reference evidence="2" key="1">
    <citation type="submission" date="2021-09" db="EMBL/GenBank/DDBJ databases">
        <authorList>
            <consortium name="Pathogen Informatics"/>
        </authorList>
    </citation>
    <scope>NUCLEOTIDE SEQUENCE</scope>
</reference>
<keyword evidence="3" id="KW-1185">Reference proteome</keyword>
<accession>A0A8J2M4Q5</accession>
<evidence type="ECO:0000256" key="1">
    <source>
        <dbReference type="SAM" id="SignalP"/>
    </source>
</evidence>
<keyword evidence="1" id="KW-0732">Signal</keyword>
<dbReference type="EMBL" id="CAKAEH010001368">
    <property type="protein sequence ID" value="CAG9535311.1"/>
    <property type="molecule type" value="Genomic_DNA"/>
</dbReference>
<dbReference type="AlphaFoldDB" id="A0A8J2M4Q5"/>
<dbReference type="OrthoDB" id="5874300at2759"/>
<sequence>MVVLAFQLFVLFNAITAVNKTHGELSFHDGNNNRNIVREVEKSNQMIPAAASQGIADTTSRSDPNNILSTLLTCKAFKKTIVDVEMAWEILTLHSSPQLNITKI</sequence>
<organism evidence="2 3">
    <name type="scientific">Cercopithifilaria johnstoni</name>
    <dbReference type="NCBI Taxonomy" id="2874296"/>
    <lineage>
        <taxon>Eukaryota</taxon>
        <taxon>Metazoa</taxon>
        <taxon>Ecdysozoa</taxon>
        <taxon>Nematoda</taxon>
        <taxon>Chromadorea</taxon>
        <taxon>Rhabditida</taxon>
        <taxon>Spirurina</taxon>
        <taxon>Spiruromorpha</taxon>
        <taxon>Filarioidea</taxon>
        <taxon>Onchocercidae</taxon>
        <taxon>Cercopithifilaria</taxon>
    </lineage>
</organism>
<evidence type="ECO:0000313" key="3">
    <source>
        <dbReference type="Proteomes" id="UP000746747"/>
    </source>
</evidence>
<feature type="chain" id="PRO_5035230387" evidence="1">
    <location>
        <begin position="24"/>
        <end position="104"/>
    </location>
</feature>
<dbReference type="Proteomes" id="UP000746747">
    <property type="component" value="Unassembled WGS sequence"/>
</dbReference>